<feature type="transmembrane region" description="Helical" evidence="11">
    <location>
        <begin position="12"/>
        <end position="33"/>
    </location>
</feature>
<dbReference type="KEGG" id="msq:BKP64_16570"/>
<dbReference type="Gene3D" id="1.10.287.130">
    <property type="match status" value="1"/>
</dbReference>
<dbReference type="FunFam" id="1.10.287.130:FF:000001">
    <property type="entry name" value="Two-component sensor histidine kinase"/>
    <property type="match status" value="1"/>
</dbReference>
<evidence type="ECO:0000256" key="7">
    <source>
        <dbReference type="ARBA" id="ARBA00022692"/>
    </source>
</evidence>
<feature type="domain" description="Histidine kinase" evidence="12">
    <location>
        <begin position="371"/>
        <end position="588"/>
    </location>
</feature>
<dbReference type="Proteomes" id="UP000177445">
    <property type="component" value="Chromosome"/>
</dbReference>
<evidence type="ECO:0000256" key="9">
    <source>
        <dbReference type="ARBA" id="ARBA00022989"/>
    </source>
</evidence>
<dbReference type="RefSeq" id="WP_070972625.1">
    <property type="nucleotide sequence ID" value="NZ_CP017715.1"/>
</dbReference>
<sequence>MRSFSLGTRLALIVLAGTIATVGSVLLIAYSALVEDFEFILTEQQLYETRRISAEVDQKLQLKLDILSDSASMLSDGHKLHSLEEIAVQLDRQRLLKTLFPDGILVLDDKATAIAESFFVPGRIGTNYADRQHFKRAIKTREPVISRPIIGRTTGVPLLSFVAPIETDDGDLLGFLGGTINLGKTSIIPKDMLREIANDDAIFNVIDTDNFLYVEGGPSSGEGIKPLPEPGENPLIDAALSGISFGHIKGPDGREIIYATSHLQKLGWQFVRAVPYEWATAPAQQSFFRFFGISLGIAMIIAVISLLISRSATKPLDRMTRKIENMVRNPSKAARLDPRGPREVRNLALAFNRLMDERDAISEMKEHFVSNVSHELRTPLTSMNGALRLIESGAAGDLPERAKTMNGLALRNGERLQLLISDLLDISKLSAGQMALSLVPQALKPVIESAVSGNQTMATEHQVSLVGTSDPELTVVADGHRLRQILDNFISNAIKFSPAQGRVLVQAEKARPGFARIVVRDSGDGVPDAFVSRLFERFSQAEAGTTRSAKGTGLGLAICRELAALMQGHIGYYYDQGANFWIELPLAGHEDVTNHANA</sequence>
<gene>
    <name evidence="14" type="ORF">BKP64_16570</name>
</gene>
<dbReference type="EC" id="2.7.13.3" evidence="3"/>
<dbReference type="InterPro" id="IPR005467">
    <property type="entry name" value="His_kinase_dom"/>
</dbReference>
<dbReference type="PROSITE" id="PS50109">
    <property type="entry name" value="HIS_KIN"/>
    <property type="match status" value="1"/>
</dbReference>
<keyword evidence="8 14" id="KW-0418">Kinase</keyword>
<keyword evidence="11" id="KW-0472">Membrane</keyword>
<dbReference type="InterPro" id="IPR003660">
    <property type="entry name" value="HAMP_dom"/>
</dbReference>
<dbReference type="Gene3D" id="3.30.565.10">
    <property type="entry name" value="Histidine kinase-like ATPase, C-terminal domain"/>
    <property type="match status" value="1"/>
</dbReference>
<reference evidence="14 15" key="1">
    <citation type="submission" date="2016-10" db="EMBL/GenBank/DDBJ databases">
        <title>Marinobacter salinus sp. nov., a moderately halophilic bacterium isolated from a tidal flat environment.</title>
        <authorList>
            <person name="Park S.-J."/>
        </authorList>
    </citation>
    <scope>NUCLEOTIDE SEQUENCE [LARGE SCALE GENOMIC DNA]</scope>
    <source>
        <strain evidence="14 15">Hb8</strain>
    </source>
</reference>
<dbReference type="Gene3D" id="6.10.340.10">
    <property type="match status" value="1"/>
</dbReference>
<dbReference type="PROSITE" id="PS50885">
    <property type="entry name" value="HAMP"/>
    <property type="match status" value="1"/>
</dbReference>
<dbReference type="SUPFAM" id="SSF47384">
    <property type="entry name" value="Homodimeric domain of signal transducing histidine kinase"/>
    <property type="match status" value="1"/>
</dbReference>
<dbReference type="InterPro" id="IPR050736">
    <property type="entry name" value="Sensor_HK_Regulatory"/>
</dbReference>
<dbReference type="AlphaFoldDB" id="A0A1D9GPT6"/>
<dbReference type="InterPro" id="IPR036890">
    <property type="entry name" value="HATPase_C_sf"/>
</dbReference>
<evidence type="ECO:0000256" key="11">
    <source>
        <dbReference type="SAM" id="Phobius"/>
    </source>
</evidence>
<dbReference type="InterPro" id="IPR036097">
    <property type="entry name" value="HisK_dim/P_sf"/>
</dbReference>
<dbReference type="Pfam" id="PF02518">
    <property type="entry name" value="HATPase_c"/>
    <property type="match status" value="1"/>
</dbReference>
<dbReference type="PANTHER" id="PTHR43711:SF1">
    <property type="entry name" value="HISTIDINE KINASE 1"/>
    <property type="match status" value="1"/>
</dbReference>
<keyword evidence="6" id="KW-0808">Transferase</keyword>
<dbReference type="InterPro" id="IPR029151">
    <property type="entry name" value="Sensor-like_sf"/>
</dbReference>
<proteinExistence type="predicted"/>
<keyword evidence="5" id="KW-0597">Phosphoprotein</keyword>
<keyword evidence="4" id="KW-1003">Cell membrane</keyword>
<keyword evidence="7 11" id="KW-0812">Transmembrane</keyword>
<dbReference type="SUPFAM" id="SSF55874">
    <property type="entry name" value="ATPase domain of HSP90 chaperone/DNA topoisomerase II/histidine kinase"/>
    <property type="match status" value="1"/>
</dbReference>
<evidence type="ECO:0000256" key="1">
    <source>
        <dbReference type="ARBA" id="ARBA00000085"/>
    </source>
</evidence>
<organism evidence="14 15">
    <name type="scientific">Marinobacter salinus</name>
    <dbReference type="NCBI Taxonomy" id="1874317"/>
    <lineage>
        <taxon>Bacteria</taxon>
        <taxon>Pseudomonadati</taxon>
        <taxon>Pseudomonadota</taxon>
        <taxon>Gammaproteobacteria</taxon>
        <taxon>Pseudomonadales</taxon>
        <taxon>Marinobacteraceae</taxon>
        <taxon>Marinobacter</taxon>
    </lineage>
</organism>
<dbReference type="Gene3D" id="3.30.450.20">
    <property type="entry name" value="PAS domain"/>
    <property type="match status" value="1"/>
</dbReference>
<evidence type="ECO:0000259" key="12">
    <source>
        <dbReference type="PROSITE" id="PS50109"/>
    </source>
</evidence>
<comment type="catalytic activity">
    <reaction evidence="1">
        <text>ATP + protein L-histidine = ADP + protein N-phospho-L-histidine.</text>
        <dbReference type="EC" id="2.7.13.3"/>
    </reaction>
</comment>
<dbReference type="InterPro" id="IPR003594">
    <property type="entry name" value="HATPase_dom"/>
</dbReference>
<evidence type="ECO:0000256" key="8">
    <source>
        <dbReference type="ARBA" id="ARBA00022777"/>
    </source>
</evidence>
<evidence type="ECO:0000259" key="13">
    <source>
        <dbReference type="PROSITE" id="PS50885"/>
    </source>
</evidence>
<dbReference type="PRINTS" id="PR00344">
    <property type="entry name" value="BCTRLSENSOR"/>
</dbReference>
<dbReference type="GO" id="GO:0000155">
    <property type="term" value="F:phosphorelay sensor kinase activity"/>
    <property type="evidence" value="ECO:0007669"/>
    <property type="project" value="InterPro"/>
</dbReference>
<evidence type="ECO:0000256" key="6">
    <source>
        <dbReference type="ARBA" id="ARBA00022679"/>
    </source>
</evidence>
<dbReference type="Pfam" id="PF00512">
    <property type="entry name" value="HisKA"/>
    <property type="match status" value="1"/>
</dbReference>
<comment type="subcellular location">
    <subcellularLocation>
        <location evidence="2">Cell membrane</location>
        <topology evidence="2">Multi-pass membrane protein</topology>
    </subcellularLocation>
</comment>
<evidence type="ECO:0000256" key="10">
    <source>
        <dbReference type="ARBA" id="ARBA00023012"/>
    </source>
</evidence>
<name>A0A1D9GPT6_9GAMM</name>
<dbReference type="OrthoDB" id="9804645at2"/>
<evidence type="ECO:0000313" key="14">
    <source>
        <dbReference type="EMBL" id="AOY89656.1"/>
    </source>
</evidence>
<dbReference type="InterPro" id="IPR004358">
    <property type="entry name" value="Sig_transdc_His_kin-like_C"/>
</dbReference>
<feature type="transmembrane region" description="Helical" evidence="11">
    <location>
        <begin position="287"/>
        <end position="309"/>
    </location>
</feature>
<evidence type="ECO:0000256" key="2">
    <source>
        <dbReference type="ARBA" id="ARBA00004651"/>
    </source>
</evidence>
<dbReference type="SMART" id="SM00387">
    <property type="entry name" value="HATPase_c"/>
    <property type="match status" value="1"/>
</dbReference>
<keyword evidence="9 11" id="KW-1133">Transmembrane helix</keyword>
<dbReference type="SUPFAM" id="SSF103190">
    <property type="entry name" value="Sensory domain-like"/>
    <property type="match status" value="1"/>
</dbReference>
<dbReference type="PANTHER" id="PTHR43711">
    <property type="entry name" value="TWO-COMPONENT HISTIDINE KINASE"/>
    <property type="match status" value="1"/>
</dbReference>
<keyword evidence="15" id="KW-1185">Reference proteome</keyword>
<evidence type="ECO:0000256" key="3">
    <source>
        <dbReference type="ARBA" id="ARBA00012438"/>
    </source>
</evidence>
<keyword evidence="10" id="KW-0902">Two-component regulatory system</keyword>
<evidence type="ECO:0000313" key="15">
    <source>
        <dbReference type="Proteomes" id="UP000177445"/>
    </source>
</evidence>
<dbReference type="SMART" id="SM00388">
    <property type="entry name" value="HisKA"/>
    <property type="match status" value="1"/>
</dbReference>
<dbReference type="GO" id="GO:0005886">
    <property type="term" value="C:plasma membrane"/>
    <property type="evidence" value="ECO:0007669"/>
    <property type="project" value="UniProtKB-SubCell"/>
</dbReference>
<dbReference type="CDD" id="cd12914">
    <property type="entry name" value="PDC1_DGC_like"/>
    <property type="match status" value="1"/>
</dbReference>
<feature type="domain" description="HAMP" evidence="13">
    <location>
        <begin position="310"/>
        <end position="363"/>
    </location>
</feature>
<dbReference type="CDD" id="cd00082">
    <property type="entry name" value="HisKA"/>
    <property type="match status" value="1"/>
</dbReference>
<accession>A0A1D9GPT6</accession>
<dbReference type="STRING" id="1874317.BKP64_16570"/>
<dbReference type="InterPro" id="IPR003661">
    <property type="entry name" value="HisK_dim/P_dom"/>
</dbReference>
<evidence type="ECO:0000256" key="4">
    <source>
        <dbReference type="ARBA" id="ARBA00022475"/>
    </source>
</evidence>
<protein>
    <recommendedName>
        <fullName evidence="3">histidine kinase</fullName>
        <ecNumber evidence="3">2.7.13.3</ecNumber>
    </recommendedName>
</protein>
<dbReference type="EMBL" id="CP017715">
    <property type="protein sequence ID" value="AOY89656.1"/>
    <property type="molecule type" value="Genomic_DNA"/>
</dbReference>
<dbReference type="Pfam" id="PF00672">
    <property type="entry name" value="HAMP"/>
    <property type="match status" value="1"/>
</dbReference>
<evidence type="ECO:0000256" key="5">
    <source>
        <dbReference type="ARBA" id="ARBA00022553"/>
    </source>
</evidence>